<keyword evidence="5" id="KW-0812">Transmembrane</keyword>
<dbReference type="GO" id="GO:0098046">
    <property type="term" value="C:type V protein secretion system complex"/>
    <property type="evidence" value="ECO:0007669"/>
    <property type="project" value="TreeGrafter"/>
</dbReference>
<evidence type="ECO:0000313" key="10">
    <source>
        <dbReference type="EMBL" id="GCL39868.1"/>
    </source>
</evidence>
<comment type="similarity">
    <text evidence="2">Belongs to the TPS (TC 1.B.20) family.</text>
</comment>
<dbReference type="GO" id="GO:0008320">
    <property type="term" value="F:protein transmembrane transporter activity"/>
    <property type="evidence" value="ECO:0007669"/>
    <property type="project" value="TreeGrafter"/>
</dbReference>
<dbReference type="GO" id="GO:0009279">
    <property type="term" value="C:cell outer membrane"/>
    <property type="evidence" value="ECO:0007669"/>
    <property type="project" value="UniProtKB-SubCell"/>
</dbReference>
<organism evidence="10 11">
    <name type="scientific">Sphaerospermopsis reniformis</name>
    <dbReference type="NCBI Taxonomy" id="531300"/>
    <lineage>
        <taxon>Bacteria</taxon>
        <taxon>Bacillati</taxon>
        <taxon>Cyanobacteriota</taxon>
        <taxon>Cyanophyceae</taxon>
        <taxon>Nostocales</taxon>
        <taxon>Aphanizomenonaceae</taxon>
        <taxon>Sphaerospermopsis</taxon>
    </lineage>
</organism>
<keyword evidence="8" id="KW-0998">Cell outer membrane</keyword>
<protein>
    <submittedName>
        <fullName evidence="10">Polypeptide-transport-associated domain-containing protein</fullName>
    </submittedName>
</protein>
<evidence type="ECO:0000256" key="1">
    <source>
        <dbReference type="ARBA" id="ARBA00004442"/>
    </source>
</evidence>
<evidence type="ECO:0000256" key="3">
    <source>
        <dbReference type="ARBA" id="ARBA00022448"/>
    </source>
</evidence>
<evidence type="ECO:0000256" key="4">
    <source>
        <dbReference type="ARBA" id="ARBA00022452"/>
    </source>
</evidence>
<sequence>MNPGNMTGIKSESATQQERPNFFSHYLLILSTSFLLSINGQRSLASDINNPITNSDTKLATPTLAQQSPQETPQPAAKFYIRQIRVIGSTVFNEKDFTPLVKEFEERELTLEQIRAVSDAVTQLYLNRNYLNSRAVSVTPQPDNTDGILVIRVIEGRLAKIDIRGTQRVNPSYIRSRIQLANTVPLNTVKLEDQLRLLRLDPLFKNIEASLRPTGEEGESLLVVTVQEAESFTSKLLIDNYYPVSVGGERLGLEFGYRNLTGLGDLLTGSYYRTFTGGSQVFNLSYQIPVNGMNGTLGLRVSPSRTKITELPFRDLNIEGEQELYEINYRQPLWRSPREEFALSLGFTHQSGQTFVGGGTFQFDGSRTSVIRFGQEYLNRDPQGVWFGRSQFNLGVGLFNATISQDPVPDGRFFSWTGQLQRSQRLNNNHLLLIQADWQFTLNSLLASQQFVIGGGQSVRGYRQNIRSGDYGVRFAVEDRITIQRNESGLPMIQIAPFLDLGVVWNQSGNPNTSPDQKLLLSTGLGFLWNQALGIDNLSMRLDYAIPFVDLKDRGNNVQDQGFHFSLRYQP</sequence>
<feature type="domain" description="POTRA" evidence="9">
    <location>
        <begin position="79"/>
        <end position="156"/>
    </location>
</feature>
<reference evidence="11" key="1">
    <citation type="submission" date="2019-02" db="EMBL/GenBank/DDBJ databases">
        <title>Draft genome sequence of Sphaerospermopsis reniformis NIES-1949.</title>
        <authorList>
            <person name="Yamaguchi H."/>
            <person name="Suzuki S."/>
            <person name="Kawachi M."/>
        </authorList>
    </citation>
    <scope>NUCLEOTIDE SEQUENCE [LARGE SCALE GENOMIC DNA]</scope>
    <source>
        <strain evidence="11">NIES-1949</strain>
    </source>
</reference>
<evidence type="ECO:0000256" key="6">
    <source>
        <dbReference type="ARBA" id="ARBA00022927"/>
    </source>
</evidence>
<dbReference type="AlphaFoldDB" id="A0A480A9D1"/>
<dbReference type="InterPro" id="IPR005565">
    <property type="entry name" value="Hemolysn_activator_HlyB_C"/>
</dbReference>
<dbReference type="InterPro" id="IPR051544">
    <property type="entry name" value="TPS_OM_transporter"/>
</dbReference>
<dbReference type="Gene3D" id="2.40.160.50">
    <property type="entry name" value="membrane protein fhac: a member of the omp85/tpsb transporter family"/>
    <property type="match status" value="1"/>
</dbReference>
<dbReference type="InterPro" id="IPR034746">
    <property type="entry name" value="POTRA"/>
</dbReference>
<keyword evidence="11" id="KW-1185">Reference proteome</keyword>
<keyword evidence="7" id="KW-0472">Membrane</keyword>
<comment type="subcellular location">
    <subcellularLocation>
        <location evidence="1">Cell outer membrane</location>
    </subcellularLocation>
</comment>
<dbReference type="PROSITE" id="PS51779">
    <property type="entry name" value="POTRA"/>
    <property type="match status" value="1"/>
</dbReference>
<dbReference type="Pfam" id="PF03865">
    <property type="entry name" value="ShlB"/>
    <property type="match status" value="1"/>
</dbReference>
<accession>A0A480A9D1</accession>
<dbReference type="Proteomes" id="UP000300142">
    <property type="component" value="Unassembled WGS sequence"/>
</dbReference>
<dbReference type="InterPro" id="IPR013686">
    <property type="entry name" value="Polypept-transport_assoc_ShlB"/>
</dbReference>
<proteinExistence type="inferred from homology"/>
<name>A0A480A9D1_9CYAN</name>
<dbReference type="EMBL" id="BJCE01000336">
    <property type="protein sequence ID" value="GCL39868.1"/>
    <property type="molecule type" value="Genomic_DNA"/>
</dbReference>
<evidence type="ECO:0000256" key="8">
    <source>
        <dbReference type="ARBA" id="ARBA00023237"/>
    </source>
</evidence>
<keyword evidence="6" id="KW-0653">Protein transport</keyword>
<comment type="caution">
    <text evidence="10">The sequence shown here is derived from an EMBL/GenBank/DDBJ whole genome shotgun (WGS) entry which is preliminary data.</text>
</comment>
<keyword evidence="3" id="KW-0813">Transport</keyword>
<evidence type="ECO:0000256" key="2">
    <source>
        <dbReference type="ARBA" id="ARBA00009055"/>
    </source>
</evidence>
<evidence type="ECO:0000256" key="7">
    <source>
        <dbReference type="ARBA" id="ARBA00023136"/>
    </source>
</evidence>
<evidence type="ECO:0000256" key="5">
    <source>
        <dbReference type="ARBA" id="ARBA00022692"/>
    </source>
</evidence>
<dbReference type="GO" id="GO:0046819">
    <property type="term" value="P:protein secretion by the type V secretion system"/>
    <property type="evidence" value="ECO:0007669"/>
    <property type="project" value="TreeGrafter"/>
</dbReference>
<dbReference type="PANTHER" id="PTHR34597:SF1">
    <property type="entry name" value="HEME_HEMOPEXIN TRANSPORTER PROTEIN HUXB"/>
    <property type="match status" value="1"/>
</dbReference>
<dbReference type="Pfam" id="PF08479">
    <property type="entry name" value="POTRA_2"/>
    <property type="match status" value="1"/>
</dbReference>
<dbReference type="Gene3D" id="3.10.20.310">
    <property type="entry name" value="membrane protein fhac"/>
    <property type="match status" value="1"/>
</dbReference>
<gene>
    <name evidence="10" type="ORF">SR1949_49990</name>
</gene>
<evidence type="ECO:0000313" key="11">
    <source>
        <dbReference type="Proteomes" id="UP000300142"/>
    </source>
</evidence>
<dbReference type="PANTHER" id="PTHR34597">
    <property type="entry name" value="SLR1661 PROTEIN"/>
    <property type="match status" value="1"/>
</dbReference>
<evidence type="ECO:0000259" key="9">
    <source>
        <dbReference type="PROSITE" id="PS51779"/>
    </source>
</evidence>
<keyword evidence="4" id="KW-1134">Transmembrane beta strand</keyword>